<protein>
    <submittedName>
        <fullName evidence="1">Uncharacterized protein</fullName>
    </submittedName>
</protein>
<gene>
    <name evidence="1" type="ORF">QI30_14165</name>
</gene>
<dbReference type="RefSeq" id="WP_126991267.1">
    <property type="nucleotide sequence ID" value="NZ_JTFC01000033.1"/>
</dbReference>
<keyword evidence="2" id="KW-1185">Reference proteome</keyword>
<reference evidence="1 2" key="1">
    <citation type="submission" date="2014-11" db="EMBL/GenBank/DDBJ databases">
        <title>Genome sequence and analysis of novel Kurthia sp.</title>
        <authorList>
            <person name="Lawson J.N."/>
            <person name="Gonzalez J.E."/>
            <person name="Rinauldi L."/>
            <person name="Xuan Z."/>
            <person name="Firman A."/>
            <person name="Shaddox L."/>
            <person name="Trudeau A."/>
            <person name="Shah S."/>
            <person name="Reiman D."/>
        </authorList>
    </citation>
    <scope>NUCLEOTIDE SEQUENCE [LARGE SCALE GENOMIC DNA]</scope>
    <source>
        <strain evidence="1 2">3B1D</strain>
    </source>
</reference>
<dbReference type="SUPFAM" id="SSF49464">
    <property type="entry name" value="Carboxypeptidase regulatory domain-like"/>
    <property type="match status" value="1"/>
</dbReference>
<dbReference type="AlphaFoldDB" id="A0A433RRM7"/>
<evidence type="ECO:0000313" key="1">
    <source>
        <dbReference type="EMBL" id="RUS53839.1"/>
    </source>
</evidence>
<dbReference type="Proteomes" id="UP000288623">
    <property type="component" value="Unassembled WGS sequence"/>
</dbReference>
<dbReference type="OrthoDB" id="2056845at2"/>
<name>A0A433RRM7_9BACL</name>
<proteinExistence type="predicted"/>
<organism evidence="1 2">
    <name type="scientific">Candidatus Kurthia intestinigallinarum</name>
    <dbReference type="NCBI Taxonomy" id="1562256"/>
    <lineage>
        <taxon>Bacteria</taxon>
        <taxon>Bacillati</taxon>
        <taxon>Bacillota</taxon>
        <taxon>Bacilli</taxon>
        <taxon>Bacillales</taxon>
        <taxon>Caryophanaceae</taxon>
        <taxon>Kurthia</taxon>
    </lineage>
</organism>
<evidence type="ECO:0000313" key="2">
    <source>
        <dbReference type="Proteomes" id="UP000288623"/>
    </source>
</evidence>
<sequence length="155" mass="16772">MQKTACTDFTFTVTDKDGQPLKDVAVKVYGEDTKMTDENGTVTFEDVSITADTKIVVTKDGYTTIAQVVGETEECELAVSMEEAPKVCPTFEVDVAKSSYLEGATVIVKDGSETPLKGIVGGKGIVEFENNAVPTLEPETIVEISQEGYEKQTRM</sequence>
<dbReference type="Gene3D" id="2.60.40.1120">
    <property type="entry name" value="Carboxypeptidase-like, regulatory domain"/>
    <property type="match status" value="1"/>
</dbReference>
<dbReference type="InterPro" id="IPR008969">
    <property type="entry name" value="CarboxyPept-like_regulatory"/>
</dbReference>
<dbReference type="EMBL" id="JTFC01000033">
    <property type="protein sequence ID" value="RUS53839.1"/>
    <property type="molecule type" value="Genomic_DNA"/>
</dbReference>
<comment type="caution">
    <text evidence="1">The sequence shown here is derived from an EMBL/GenBank/DDBJ whole genome shotgun (WGS) entry which is preliminary data.</text>
</comment>
<accession>A0A433RRM7</accession>